<protein>
    <recommendedName>
        <fullName evidence="4">Secreted protein</fullName>
    </recommendedName>
</protein>
<feature type="region of interest" description="Disordered" evidence="1">
    <location>
        <begin position="238"/>
        <end position="260"/>
    </location>
</feature>
<reference evidence="2 3" key="1">
    <citation type="submission" date="2024-03" db="EMBL/GenBank/DDBJ databases">
        <title>Rhodococcus navarretei sp. nov. and Pseudarthrobacter quantumdoti sp. nov., two new species with the ability to biosynthesize Quantum Dots isolated from soil samples at Union Glacier, Antarctica.</title>
        <authorList>
            <person name="Vargas M."/>
        </authorList>
    </citation>
    <scope>NUCLEOTIDE SEQUENCE [LARGE SCALE GENOMIC DNA]</scope>
    <source>
        <strain evidence="2 3">EXRC-4A-4</strain>
    </source>
</reference>
<evidence type="ECO:0000313" key="3">
    <source>
        <dbReference type="Proteomes" id="UP001456513"/>
    </source>
</evidence>
<evidence type="ECO:0000313" key="2">
    <source>
        <dbReference type="EMBL" id="MEK8072594.1"/>
    </source>
</evidence>
<keyword evidence="3" id="KW-1185">Reference proteome</keyword>
<proteinExistence type="predicted"/>
<gene>
    <name evidence="2" type="ORF">AABD04_17250</name>
</gene>
<organism evidence="2 3">
    <name type="scientific">Rhodococcus navarretei</name>
    <dbReference type="NCBI Taxonomy" id="3128981"/>
    <lineage>
        <taxon>Bacteria</taxon>
        <taxon>Bacillati</taxon>
        <taxon>Actinomycetota</taxon>
        <taxon>Actinomycetes</taxon>
        <taxon>Mycobacteriales</taxon>
        <taxon>Nocardiaceae</taxon>
        <taxon>Rhodococcus</taxon>
    </lineage>
</organism>
<feature type="compositionally biased region" description="Polar residues" evidence="1">
    <location>
        <begin position="327"/>
        <end position="343"/>
    </location>
</feature>
<dbReference type="Proteomes" id="UP001456513">
    <property type="component" value="Unassembled WGS sequence"/>
</dbReference>
<comment type="caution">
    <text evidence="2">The sequence shown here is derived from an EMBL/GenBank/DDBJ whole genome shotgun (WGS) entry which is preliminary data.</text>
</comment>
<sequence>MRTDMRRGGVWMDVAVVVAIVSVGTVVAGVLEDQRPSVGPIPGCDVVLPAEEGFSFSIGSYGGRYDNPDYPWLTATKASALSTALIESLPADVELEFAPPSNSLVFQPMQIYPEGVEIAEGVTVEDISGDSTASGVVGRGDVLAPLVVSVEEWDGEIPPCVEERVDERTTLPDGTVVDTLDAVSDSNGRATHRRTAVAYFTDTLVHARTSNEGSDSLLPLEVDEVRSIVSNPELRVTAEVPEGTPPSPRDCGSYRENPTLPLSKNMVERIGASLADQWAVVFPDTQSDRPIGDLVLGSSGSGSACNTVNVSTQTGSTELSIEISIRDTSGQRNTGAQDSSGVSRLTLPDGTVVTRRSDDTPIGGQPSEWLSVLRPSNTLVQFSFGDGIEADSLVELATAPGLDL</sequence>
<name>A0ABU9CZ14_9NOCA</name>
<dbReference type="RefSeq" id="WP_341441925.1">
    <property type="nucleotide sequence ID" value="NZ_JBBPCN010000001.1"/>
</dbReference>
<evidence type="ECO:0000256" key="1">
    <source>
        <dbReference type="SAM" id="MobiDB-lite"/>
    </source>
</evidence>
<dbReference type="EMBL" id="JBBPCN010000001">
    <property type="protein sequence ID" value="MEK8072594.1"/>
    <property type="molecule type" value="Genomic_DNA"/>
</dbReference>
<evidence type="ECO:0008006" key="4">
    <source>
        <dbReference type="Google" id="ProtNLM"/>
    </source>
</evidence>
<feature type="region of interest" description="Disordered" evidence="1">
    <location>
        <begin position="327"/>
        <end position="346"/>
    </location>
</feature>
<accession>A0ABU9CZ14</accession>